<dbReference type="Proteomes" id="UP000751190">
    <property type="component" value="Unassembled WGS sequence"/>
</dbReference>
<sequence length="143" mass="15735">MSCFKCFGMGGSVDQAATTIGRYYRGNAARGERKRLEARKHLQITINKVTVFQVKPRAFKVTDDELGMFYSKPGTGKEPQIILFADMTSIALSGAQVVIALKGGKTYTFQTDTVDRAKNFYTGLAAFVDAKIMRTPIPTPKKA</sequence>
<evidence type="ECO:0000313" key="2">
    <source>
        <dbReference type="Proteomes" id="UP000751190"/>
    </source>
</evidence>
<comment type="caution">
    <text evidence="1">The sequence shown here is derived from an EMBL/GenBank/DDBJ whole genome shotgun (WGS) entry which is preliminary data.</text>
</comment>
<dbReference type="AlphaFoldDB" id="A0A8J6CC98"/>
<proteinExistence type="predicted"/>
<gene>
    <name evidence="1" type="ORF">KFE25_000650</name>
</gene>
<keyword evidence="2" id="KW-1185">Reference proteome</keyword>
<name>A0A8J6CC98_DIALT</name>
<accession>A0A8J6CC98</accession>
<protein>
    <submittedName>
        <fullName evidence="1">Uncharacterized protein</fullName>
    </submittedName>
</protein>
<evidence type="ECO:0000313" key="1">
    <source>
        <dbReference type="EMBL" id="KAG8467334.1"/>
    </source>
</evidence>
<reference evidence="1" key="1">
    <citation type="submission" date="2021-05" db="EMBL/GenBank/DDBJ databases">
        <title>The genome of the haptophyte Pavlova lutheri (Diacronema luteri, Pavlovales) - a model for lipid biosynthesis in eukaryotic algae.</title>
        <authorList>
            <person name="Hulatt C.J."/>
            <person name="Posewitz M.C."/>
        </authorList>
    </citation>
    <scope>NUCLEOTIDE SEQUENCE</scope>
    <source>
        <strain evidence="1">NIVA-4/92</strain>
    </source>
</reference>
<dbReference type="PROSITE" id="PS50096">
    <property type="entry name" value="IQ"/>
    <property type="match status" value="1"/>
</dbReference>
<dbReference type="EMBL" id="JAGTXO010000006">
    <property type="protein sequence ID" value="KAG8467334.1"/>
    <property type="molecule type" value="Genomic_DNA"/>
</dbReference>
<organism evidence="1 2">
    <name type="scientific">Diacronema lutheri</name>
    <name type="common">Unicellular marine alga</name>
    <name type="synonym">Monochrysis lutheri</name>
    <dbReference type="NCBI Taxonomy" id="2081491"/>
    <lineage>
        <taxon>Eukaryota</taxon>
        <taxon>Haptista</taxon>
        <taxon>Haptophyta</taxon>
        <taxon>Pavlovophyceae</taxon>
        <taxon>Pavlovales</taxon>
        <taxon>Pavlovaceae</taxon>
        <taxon>Diacronema</taxon>
    </lineage>
</organism>